<comment type="caution">
    <text evidence="2">The sequence shown here is derived from an EMBL/GenBank/DDBJ whole genome shotgun (WGS) entry which is preliminary data.</text>
</comment>
<accession>A0A368Z582</accession>
<dbReference type="OrthoDB" id="7551047at2"/>
<dbReference type="Proteomes" id="UP000253324">
    <property type="component" value="Unassembled WGS sequence"/>
</dbReference>
<organism evidence="2 3">
    <name type="scientific">Phyllobacterium bourgognense</name>
    <dbReference type="NCBI Taxonomy" id="314236"/>
    <lineage>
        <taxon>Bacteria</taxon>
        <taxon>Pseudomonadati</taxon>
        <taxon>Pseudomonadota</taxon>
        <taxon>Alphaproteobacteria</taxon>
        <taxon>Hyphomicrobiales</taxon>
        <taxon>Phyllobacteriaceae</taxon>
        <taxon>Phyllobacterium</taxon>
    </lineage>
</organism>
<dbReference type="AlphaFoldDB" id="A0A368Z582"/>
<gene>
    <name evidence="2" type="ORF">C7476_101368</name>
</gene>
<proteinExistence type="predicted"/>
<sequence>MQLADTQIKKILQFINEAQANLDRLREIFAAEIETGDLDPMSPKNKDGKFLTERGIEVCFRLFDRGENPYGVAKLMGISYTAAANRHTSWEKIGGKHRKQQPLN</sequence>
<keyword evidence="3" id="KW-1185">Reference proteome</keyword>
<keyword evidence="1" id="KW-0175">Coiled coil</keyword>
<reference evidence="2 3" key="1">
    <citation type="submission" date="2018-07" db="EMBL/GenBank/DDBJ databases">
        <title>Genomic Encyclopedia of Type Strains, Phase III (KMG-III): the genomes of soil and plant-associated and newly described type strains.</title>
        <authorList>
            <person name="Whitman W."/>
        </authorList>
    </citation>
    <scope>NUCLEOTIDE SEQUENCE [LARGE SCALE GENOMIC DNA]</scope>
    <source>
        <strain evidence="2 3">31-25a</strain>
    </source>
</reference>
<evidence type="ECO:0000313" key="2">
    <source>
        <dbReference type="EMBL" id="RCW87602.1"/>
    </source>
</evidence>
<evidence type="ECO:0000256" key="1">
    <source>
        <dbReference type="SAM" id="Coils"/>
    </source>
</evidence>
<dbReference type="RefSeq" id="WP_114428190.1">
    <property type="nucleotide sequence ID" value="NZ_QPJM01000001.1"/>
</dbReference>
<feature type="coiled-coil region" evidence="1">
    <location>
        <begin position="8"/>
        <end position="35"/>
    </location>
</feature>
<evidence type="ECO:0000313" key="3">
    <source>
        <dbReference type="Proteomes" id="UP000253324"/>
    </source>
</evidence>
<protein>
    <submittedName>
        <fullName evidence="2">Uncharacterized protein</fullName>
    </submittedName>
</protein>
<dbReference type="EMBL" id="QPJM01000001">
    <property type="protein sequence ID" value="RCW87602.1"/>
    <property type="molecule type" value="Genomic_DNA"/>
</dbReference>
<name>A0A368Z582_9HYPH</name>